<comment type="caution">
    <text evidence="10">The sequence shown here is derived from an EMBL/GenBank/DDBJ whole genome shotgun (WGS) entry which is preliminary data.</text>
</comment>
<keyword evidence="6 8" id="KW-0012">Acyltransferase</keyword>
<dbReference type="PRINTS" id="PR00789">
    <property type="entry name" value="OSIALOPTASE"/>
</dbReference>
<evidence type="ECO:0000259" key="9">
    <source>
        <dbReference type="Pfam" id="PF00814"/>
    </source>
</evidence>
<comment type="cofactor">
    <cofactor evidence="8">
        <name>Fe(2+)</name>
        <dbReference type="ChEBI" id="CHEBI:29033"/>
    </cofactor>
    <text evidence="8">Binds 1 Fe(2+) ion per subunit.</text>
</comment>
<dbReference type="InterPro" id="IPR022450">
    <property type="entry name" value="TsaD"/>
</dbReference>
<dbReference type="InterPro" id="IPR000905">
    <property type="entry name" value="Gcp-like_dom"/>
</dbReference>
<feature type="binding site" evidence="8">
    <location>
        <position position="186"/>
    </location>
    <ligand>
        <name>substrate</name>
    </ligand>
</feature>
<dbReference type="PANTHER" id="PTHR11735:SF6">
    <property type="entry name" value="TRNA N6-ADENOSINE THREONYLCARBAMOYLTRANSFERASE, MITOCHONDRIAL"/>
    <property type="match status" value="1"/>
</dbReference>
<keyword evidence="3 8" id="KW-0819">tRNA processing</keyword>
<dbReference type="NCBIfam" id="TIGR00329">
    <property type="entry name" value="gcp_kae1"/>
    <property type="match status" value="1"/>
</dbReference>
<reference evidence="10" key="1">
    <citation type="submission" date="2014-02" db="EMBL/GenBank/DDBJ databases">
        <title>Expanding our view of genomic diversity in Candidatus Accumulibacter clades.</title>
        <authorList>
            <person name="Skennerton C.T."/>
            <person name="Barr J.J."/>
            <person name="Slater F.R."/>
            <person name="Bond P.L."/>
            <person name="Tyson G.W."/>
        </authorList>
    </citation>
    <scope>NUCLEOTIDE SEQUENCE [LARGE SCALE GENOMIC DNA]</scope>
</reference>
<evidence type="ECO:0000313" key="11">
    <source>
        <dbReference type="Proteomes" id="UP000020218"/>
    </source>
</evidence>
<evidence type="ECO:0000256" key="6">
    <source>
        <dbReference type="ARBA" id="ARBA00023315"/>
    </source>
</evidence>
<keyword evidence="5 8" id="KW-0408">Iron</keyword>
<dbReference type="GO" id="GO:0002949">
    <property type="term" value="P:tRNA threonylcarbamoyladenosine modification"/>
    <property type="evidence" value="ECO:0007669"/>
    <property type="project" value="UniProtKB-UniRule"/>
</dbReference>
<dbReference type="GO" id="GO:0061711">
    <property type="term" value="F:tRNA N(6)-L-threonylcarbamoyladenine synthase activity"/>
    <property type="evidence" value="ECO:0007669"/>
    <property type="project" value="UniProtKB-EC"/>
</dbReference>
<feature type="binding site" evidence="8">
    <location>
        <begin position="140"/>
        <end position="144"/>
    </location>
    <ligand>
        <name>substrate</name>
    </ligand>
</feature>
<evidence type="ECO:0000256" key="4">
    <source>
        <dbReference type="ARBA" id="ARBA00022723"/>
    </source>
</evidence>
<dbReference type="GO" id="GO:0005737">
    <property type="term" value="C:cytoplasm"/>
    <property type="evidence" value="ECO:0007669"/>
    <property type="project" value="UniProtKB-SubCell"/>
</dbReference>
<evidence type="ECO:0000313" key="10">
    <source>
        <dbReference type="EMBL" id="EXI68461.1"/>
    </source>
</evidence>
<evidence type="ECO:0000256" key="2">
    <source>
        <dbReference type="ARBA" id="ARBA00022679"/>
    </source>
</evidence>
<keyword evidence="1 8" id="KW-0963">Cytoplasm</keyword>
<dbReference type="FunFam" id="3.30.420.40:FF:000012">
    <property type="entry name" value="tRNA N6-adenosine threonylcarbamoyltransferase"/>
    <property type="match status" value="1"/>
</dbReference>
<dbReference type="AlphaFoldDB" id="A0A011N0V8"/>
<dbReference type="PANTHER" id="PTHR11735">
    <property type="entry name" value="TRNA N6-ADENOSINE THREONYLCARBAMOYLTRANSFERASE"/>
    <property type="match status" value="1"/>
</dbReference>
<proteinExistence type="inferred from homology"/>
<dbReference type="STRING" id="1454001.AW08_01243"/>
<feature type="binding site" evidence="8">
    <location>
        <position position="117"/>
    </location>
    <ligand>
        <name>Fe cation</name>
        <dbReference type="ChEBI" id="CHEBI:24875"/>
    </ligand>
</feature>
<organism evidence="10 11">
    <name type="scientific">Candidatus Accumulibacter adjunctus</name>
    <dbReference type="NCBI Taxonomy" id="1454001"/>
    <lineage>
        <taxon>Bacteria</taxon>
        <taxon>Pseudomonadati</taxon>
        <taxon>Pseudomonadota</taxon>
        <taxon>Betaproteobacteria</taxon>
        <taxon>Candidatus Accumulibacter</taxon>
    </lineage>
</organism>
<comment type="caution">
    <text evidence="8">Lacks conserved residue(s) required for the propagation of feature annotation.</text>
</comment>
<dbReference type="GO" id="GO:0005506">
    <property type="term" value="F:iron ion binding"/>
    <property type="evidence" value="ECO:0007669"/>
    <property type="project" value="UniProtKB-UniRule"/>
</dbReference>
<dbReference type="EMBL" id="JFAX01000005">
    <property type="protein sequence ID" value="EXI68461.1"/>
    <property type="molecule type" value="Genomic_DNA"/>
</dbReference>
<dbReference type="InterPro" id="IPR043129">
    <property type="entry name" value="ATPase_NBD"/>
</dbReference>
<evidence type="ECO:0000256" key="8">
    <source>
        <dbReference type="HAMAP-Rule" id="MF_01445"/>
    </source>
</evidence>
<feature type="domain" description="Gcp-like" evidence="9">
    <location>
        <begin position="30"/>
        <end position="313"/>
    </location>
</feature>
<keyword evidence="4 8" id="KW-0479">Metal-binding</keyword>
<dbReference type="Gene3D" id="3.30.420.40">
    <property type="match status" value="2"/>
</dbReference>
<keyword evidence="2 8" id="KW-0808">Transferase</keyword>
<dbReference type="PATRIC" id="fig|1454001.3.peg.1267"/>
<dbReference type="HAMAP" id="MF_01445">
    <property type="entry name" value="TsaD"/>
    <property type="match status" value="1"/>
</dbReference>
<protein>
    <recommendedName>
        <fullName evidence="8">tRNA N6-adenosine threonylcarbamoyltransferase</fullName>
        <ecNumber evidence="8">2.3.1.234</ecNumber>
    </recommendedName>
    <alternativeName>
        <fullName evidence="8">N6-L-threonylcarbamoyladenine synthase</fullName>
        <shortName evidence="8">t(6)A synthase</shortName>
    </alternativeName>
    <alternativeName>
        <fullName evidence="8">t(6)A37 threonylcarbamoyladenosine biosynthesis protein TsaD</fullName>
    </alternativeName>
    <alternativeName>
        <fullName evidence="8">tRNA threonylcarbamoyladenosine biosynthesis protein TsaD</fullName>
    </alternativeName>
</protein>
<comment type="similarity">
    <text evidence="8">Belongs to the KAE1 / TsaD family.</text>
</comment>
<feature type="binding site" evidence="8">
    <location>
        <position position="121"/>
    </location>
    <ligand>
        <name>Fe cation</name>
        <dbReference type="ChEBI" id="CHEBI:24875"/>
    </ligand>
</feature>
<dbReference type="Pfam" id="PF00814">
    <property type="entry name" value="TsaD"/>
    <property type="match status" value="1"/>
</dbReference>
<feature type="binding site" evidence="8">
    <location>
        <position position="279"/>
    </location>
    <ligand>
        <name>substrate</name>
    </ligand>
</feature>
<evidence type="ECO:0000256" key="1">
    <source>
        <dbReference type="ARBA" id="ARBA00022490"/>
    </source>
</evidence>
<sequence length="344" mass="35897">MPPMLVLGIETSCDETGVALYDGDGGDGSLLAHALHSQVRMHAEYGGVVPELASRDHIGRLVPLLRQVLAASGRSLAQIDAIAYTQGPGLAGALLVGAAFAEALAMALGLPTVPVHHLEGHLLSPLLSARPPRFPFVALLVSGGHSQLMRVTGVGEYALLGETLDDAAGEAFDKTAKLLGLGYPGGPALAALAENGRPGRVKLPRPMLRSADLDFSFSGLKTAVLSRVRELGMLDDEQRADIACGFQEAIVEVLVSKALRAVRTSGLRQLVVAGGVGANRELRRQLDARALKSRIDVFYPELEFCTDNGAMIALAGALRLQAGLAGKAAGAFAVRPRWPLTGAG</sequence>
<comment type="function">
    <text evidence="8">Required for the formation of a threonylcarbamoyl group on adenosine at position 37 (t(6)A37) in tRNAs that read codons beginning with adenine. Is involved in the transfer of the threonylcarbamoyl moiety of threonylcarbamoyl-AMP (TC-AMP) to the N6 group of A37, together with TsaE and TsaB. TsaD likely plays a direct catalytic role in this reaction.</text>
</comment>
<evidence type="ECO:0000256" key="5">
    <source>
        <dbReference type="ARBA" id="ARBA00023004"/>
    </source>
</evidence>
<accession>A0A011N0V8</accession>
<dbReference type="NCBIfam" id="TIGR03723">
    <property type="entry name" value="T6A_TsaD_YgjD"/>
    <property type="match status" value="1"/>
</dbReference>
<dbReference type="InterPro" id="IPR017861">
    <property type="entry name" value="KAE1/TsaD"/>
</dbReference>
<keyword evidence="11" id="KW-1185">Reference proteome</keyword>
<evidence type="ECO:0000256" key="3">
    <source>
        <dbReference type="ARBA" id="ARBA00022694"/>
    </source>
</evidence>
<comment type="subcellular location">
    <subcellularLocation>
        <location evidence="8">Cytoplasm</location>
    </subcellularLocation>
</comment>
<dbReference type="FunFam" id="3.30.420.40:FF:000040">
    <property type="entry name" value="tRNA N6-adenosine threonylcarbamoyltransferase"/>
    <property type="match status" value="1"/>
</dbReference>
<dbReference type="CDD" id="cd24133">
    <property type="entry name" value="ASKHA_NBD_TsaD_bac"/>
    <property type="match status" value="1"/>
</dbReference>
<dbReference type="SUPFAM" id="SSF53067">
    <property type="entry name" value="Actin-like ATPase domain"/>
    <property type="match status" value="2"/>
</dbReference>
<dbReference type="Proteomes" id="UP000020218">
    <property type="component" value="Unassembled WGS sequence"/>
</dbReference>
<gene>
    <name evidence="10" type="primary">gcp_2</name>
    <name evidence="8" type="synonym">tsaD</name>
    <name evidence="10" type="ORF">AW08_01243</name>
</gene>
<dbReference type="EC" id="2.3.1.234" evidence="8"/>
<feature type="binding site" evidence="8">
    <location>
        <position position="307"/>
    </location>
    <ligand>
        <name>Fe cation</name>
        <dbReference type="ChEBI" id="CHEBI:24875"/>
    </ligand>
</feature>
<feature type="binding site" evidence="8">
    <location>
        <position position="173"/>
    </location>
    <ligand>
        <name>substrate</name>
    </ligand>
</feature>
<comment type="catalytic activity">
    <reaction evidence="7 8">
        <text>L-threonylcarbamoyladenylate + adenosine(37) in tRNA = N(6)-L-threonylcarbamoyladenosine(37) in tRNA + AMP + H(+)</text>
        <dbReference type="Rhea" id="RHEA:37059"/>
        <dbReference type="Rhea" id="RHEA-COMP:10162"/>
        <dbReference type="Rhea" id="RHEA-COMP:10163"/>
        <dbReference type="ChEBI" id="CHEBI:15378"/>
        <dbReference type="ChEBI" id="CHEBI:73682"/>
        <dbReference type="ChEBI" id="CHEBI:74411"/>
        <dbReference type="ChEBI" id="CHEBI:74418"/>
        <dbReference type="ChEBI" id="CHEBI:456215"/>
        <dbReference type="EC" id="2.3.1.234"/>
    </reaction>
</comment>
<name>A0A011N0V8_9PROT</name>
<evidence type="ECO:0000256" key="7">
    <source>
        <dbReference type="ARBA" id="ARBA00048117"/>
    </source>
</evidence>